<keyword evidence="3" id="KW-1185">Reference proteome</keyword>
<evidence type="ECO:0000313" key="3">
    <source>
        <dbReference type="Proteomes" id="UP000679126"/>
    </source>
</evidence>
<keyword evidence="1" id="KW-0812">Transmembrane</keyword>
<name>A0ABS3YGK6_9BACT</name>
<dbReference type="Proteomes" id="UP000679126">
    <property type="component" value="Unassembled WGS sequence"/>
</dbReference>
<evidence type="ECO:0000256" key="1">
    <source>
        <dbReference type="SAM" id="Phobius"/>
    </source>
</evidence>
<organism evidence="2 3">
    <name type="scientific">Chitinophaga chungangae</name>
    <dbReference type="NCBI Taxonomy" id="2821488"/>
    <lineage>
        <taxon>Bacteria</taxon>
        <taxon>Pseudomonadati</taxon>
        <taxon>Bacteroidota</taxon>
        <taxon>Chitinophagia</taxon>
        <taxon>Chitinophagales</taxon>
        <taxon>Chitinophagaceae</taxon>
        <taxon>Chitinophaga</taxon>
    </lineage>
</organism>
<proteinExistence type="predicted"/>
<gene>
    <name evidence="2" type="ORF">J7I43_16400</name>
</gene>
<keyword evidence="1" id="KW-1133">Transmembrane helix</keyword>
<reference evidence="3" key="1">
    <citation type="submission" date="2021-03" db="EMBL/GenBank/DDBJ databases">
        <title>Assistant Professor.</title>
        <authorList>
            <person name="Huq M.A."/>
        </authorList>
    </citation>
    <scope>NUCLEOTIDE SEQUENCE [LARGE SCALE GENOMIC DNA]</scope>
    <source>
        <strain evidence="3">MAH-28</strain>
    </source>
</reference>
<evidence type="ECO:0000313" key="2">
    <source>
        <dbReference type="EMBL" id="MBO9153810.1"/>
    </source>
</evidence>
<protein>
    <submittedName>
        <fullName evidence="2">Uncharacterized protein</fullName>
    </submittedName>
</protein>
<dbReference type="EMBL" id="JAGHKP010000003">
    <property type="protein sequence ID" value="MBO9153810.1"/>
    <property type="molecule type" value="Genomic_DNA"/>
</dbReference>
<keyword evidence="1" id="KW-0472">Membrane</keyword>
<accession>A0ABS3YGK6</accession>
<feature type="transmembrane region" description="Helical" evidence="1">
    <location>
        <begin position="12"/>
        <end position="36"/>
    </location>
</feature>
<dbReference type="RefSeq" id="WP_209146933.1">
    <property type="nucleotide sequence ID" value="NZ_JAGHKP010000003.1"/>
</dbReference>
<sequence length="170" mass="19395">MKPVNQHELNKGYFNFIIHFVVLVLFVVLCAAGFFMTSRQELKLLSAQAHRYDQQAYQREELTARFDQVLHKLRALSQYVNADARELSNQALLINGVQVENNRVRGMLEAERGQPAPGHELYGKMTRQVVALASLKDSLSQTRFSTESLRQQLDACGLATKNAIKKLNRY</sequence>
<comment type="caution">
    <text evidence="2">The sequence shown here is derived from an EMBL/GenBank/DDBJ whole genome shotgun (WGS) entry which is preliminary data.</text>
</comment>